<protein>
    <recommendedName>
        <fullName evidence="1">CRAL-TRIO domain-containing protein</fullName>
    </recommendedName>
</protein>
<dbReference type="SUPFAM" id="SSF52087">
    <property type="entry name" value="CRAL/TRIO domain"/>
    <property type="match status" value="1"/>
</dbReference>
<sequence length="307" mass="34396">MGFCRRGKVLPGANTFNLSFRPNNQFVLVKMPPKEEMVDSVEPDALNLTGLKSALEKVEDTIQYTSDELKAMREVKQCLEKDGVTYVNARFLAYTVIVYKCRVDESTAKYKQFLKATAQCGMEIVEPDETLWNDPEVETFLRSYYAPCGVDSEGRQILWITGGKNISEELEKTSIRAGLLYTMAVHGDSKSLREGITFVIDLSKRKKSKNGSKMQKINQSYPLRPQAIYLAGASKPMRVIINGLIKIASLFTKQKVIGRVKFLSIEQAMDSVSKESGPEYLGGGGGGIDDVFEWTKMRYESLPIPNL</sequence>
<dbReference type="AlphaFoldDB" id="A0A7S3V561"/>
<gene>
    <name evidence="2" type="ORF">CDEB00056_LOCUS2476</name>
</gene>
<proteinExistence type="predicted"/>
<feature type="domain" description="CRAL-TRIO" evidence="1">
    <location>
        <begin position="148"/>
        <end position="283"/>
    </location>
</feature>
<dbReference type="Pfam" id="PF00650">
    <property type="entry name" value="CRAL_TRIO"/>
    <property type="match status" value="1"/>
</dbReference>
<dbReference type="InterPro" id="IPR036865">
    <property type="entry name" value="CRAL-TRIO_dom_sf"/>
</dbReference>
<evidence type="ECO:0000259" key="1">
    <source>
        <dbReference type="Pfam" id="PF00650"/>
    </source>
</evidence>
<reference evidence="2" key="1">
    <citation type="submission" date="2021-01" db="EMBL/GenBank/DDBJ databases">
        <authorList>
            <person name="Corre E."/>
            <person name="Pelletier E."/>
            <person name="Niang G."/>
            <person name="Scheremetjew M."/>
            <person name="Finn R."/>
            <person name="Kale V."/>
            <person name="Holt S."/>
            <person name="Cochrane G."/>
            <person name="Meng A."/>
            <person name="Brown T."/>
            <person name="Cohen L."/>
        </authorList>
    </citation>
    <scope>NUCLEOTIDE SEQUENCE</scope>
    <source>
        <strain evidence="2">MM31A-1</strain>
    </source>
</reference>
<accession>A0A7S3V561</accession>
<organism evidence="2">
    <name type="scientific">Chaetoceros debilis</name>
    <dbReference type="NCBI Taxonomy" id="122233"/>
    <lineage>
        <taxon>Eukaryota</taxon>
        <taxon>Sar</taxon>
        <taxon>Stramenopiles</taxon>
        <taxon>Ochrophyta</taxon>
        <taxon>Bacillariophyta</taxon>
        <taxon>Coscinodiscophyceae</taxon>
        <taxon>Chaetocerotophycidae</taxon>
        <taxon>Chaetocerotales</taxon>
        <taxon>Chaetocerotaceae</taxon>
        <taxon>Chaetoceros</taxon>
    </lineage>
</organism>
<dbReference type="InterPro" id="IPR001251">
    <property type="entry name" value="CRAL-TRIO_dom"/>
</dbReference>
<dbReference type="Gene3D" id="3.40.525.10">
    <property type="entry name" value="CRAL-TRIO lipid binding domain"/>
    <property type="match status" value="1"/>
</dbReference>
<dbReference type="CDD" id="cd00170">
    <property type="entry name" value="SEC14"/>
    <property type="match status" value="1"/>
</dbReference>
<name>A0A7S3V561_9STRA</name>
<evidence type="ECO:0000313" key="2">
    <source>
        <dbReference type="EMBL" id="CAE0457635.1"/>
    </source>
</evidence>
<dbReference type="EMBL" id="HBIO01003593">
    <property type="protein sequence ID" value="CAE0457635.1"/>
    <property type="molecule type" value="Transcribed_RNA"/>
</dbReference>